<evidence type="ECO:0000313" key="11">
    <source>
        <dbReference type="Proteomes" id="UP000441354"/>
    </source>
</evidence>
<dbReference type="Proteomes" id="UP000441354">
    <property type="component" value="Unassembled WGS sequence"/>
</dbReference>
<dbReference type="InterPro" id="IPR041122">
    <property type="entry name" value="RecJ_OB"/>
</dbReference>
<dbReference type="EMBL" id="WBOT01000002">
    <property type="protein sequence ID" value="KAB2334040.1"/>
    <property type="molecule type" value="Genomic_DNA"/>
</dbReference>
<organism evidence="10 11">
    <name type="scientific">Bacillus mesophilum</name>
    <dbReference type="NCBI Taxonomy" id="1071718"/>
    <lineage>
        <taxon>Bacteria</taxon>
        <taxon>Bacillati</taxon>
        <taxon>Bacillota</taxon>
        <taxon>Bacilli</taxon>
        <taxon>Bacillales</taxon>
        <taxon>Bacillaceae</taxon>
        <taxon>Bacillus</taxon>
    </lineage>
</organism>
<dbReference type="OrthoDB" id="9809852at2"/>
<dbReference type="InterPro" id="IPR038763">
    <property type="entry name" value="DHH_sf"/>
</dbReference>
<evidence type="ECO:0000259" key="7">
    <source>
        <dbReference type="Pfam" id="PF02272"/>
    </source>
</evidence>
<keyword evidence="5 10" id="KW-0269">Exonuclease</keyword>
<dbReference type="PANTHER" id="PTHR30255">
    <property type="entry name" value="SINGLE-STRANDED-DNA-SPECIFIC EXONUCLEASE RECJ"/>
    <property type="match status" value="1"/>
</dbReference>
<protein>
    <recommendedName>
        <fullName evidence="2">Single-stranded-DNA-specific exonuclease RecJ</fullName>
    </recommendedName>
</protein>
<dbReference type="GO" id="GO:0008409">
    <property type="term" value="F:5'-3' exonuclease activity"/>
    <property type="evidence" value="ECO:0007669"/>
    <property type="project" value="InterPro"/>
</dbReference>
<feature type="domain" description="Single-stranded-DNA-specific exonuclease RecJ C-terminal" evidence="8">
    <location>
        <begin position="568"/>
        <end position="771"/>
    </location>
</feature>
<evidence type="ECO:0000256" key="1">
    <source>
        <dbReference type="ARBA" id="ARBA00005915"/>
    </source>
</evidence>
<dbReference type="GO" id="GO:0006281">
    <property type="term" value="P:DNA repair"/>
    <property type="evidence" value="ECO:0007669"/>
    <property type="project" value="InterPro"/>
</dbReference>
<evidence type="ECO:0000256" key="5">
    <source>
        <dbReference type="ARBA" id="ARBA00022839"/>
    </source>
</evidence>
<dbReference type="Pfam" id="PF01368">
    <property type="entry name" value="DHH"/>
    <property type="match status" value="1"/>
</dbReference>
<keyword evidence="3" id="KW-0540">Nuclease</keyword>
<dbReference type="InterPro" id="IPR003156">
    <property type="entry name" value="DHHA1_dom"/>
</dbReference>
<dbReference type="InterPro" id="IPR051673">
    <property type="entry name" value="SSDNA_exonuclease_RecJ"/>
</dbReference>
<accession>A0A7V7RNG2</accession>
<comment type="caution">
    <text evidence="10">The sequence shown here is derived from an EMBL/GenBank/DDBJ whole genome shotgun (WGS) entry which is preliminary data.</text>
</comment>
<evidence type="ECO:0000313" key="10">
    <source>
        <dbReference type="EMBL" id="KAB2334040.1"/>
    </source>
</evidence>
<dbReference type="GO" id="GO:0003676">
    <property type="term" value="F:nucleic acid binding"/>
    <property type="evidence" value="ECO:0007669"/>
    <property type="project" value="InterPro"/>
</dbReference>
<dbReference type="Gene3D" id="3.10.310.30">
    <property type="match status" value="1"/>
</dbReference>
<keyword evidence="4" id="KW-0378">Hydrolase</keyword>
<sequence length="797" mass="88598">MLKSKTRWVVRQSDQEKVNTLVEELKVTPLVASLLVNRGVDTVEEARYFLFEKEQGFHDPFLLKGMDLAVARIKEAIANGEQILIFGDYDADGVTSTTVMMTVLRDLGAQVEYYIPNRFTEGYGPNIPAFEYAADIGVKLIITVDTGIAAVNEAKAARDLGLDLIITDHHEPGPELPEALAIIHPKLEDSVYPFRDLAGVGVAFKVAHALYGDLPEHLLEIAAIGTIADLVPLKGENRTIAKKGIKKLRATKFIGLQELLKRGSIEAGAINEETIGFFIAPRLNAAGRLDSADPAVALLLTEDRFEAESIAEEIDNMNKDRQSIVNEIAQKAIEEVETNYGIDDHPVIVVGKEGWNSGVIGIVASKLVEKFYRPAIVLSYDPVKGLAKGSARSIAGFDLFKNLSECRDILPHFGGHPMAAGMTLNISDVNELRERLKALAEDQLTEEDFVPITTLDKQVDLADIDLASIQELDMLAPYGMDNPKPKVVIERAGIKAIRKIGANQNHLKVTFEQDSSYLDGIGFSLGHLYDQISPEASINVIGELSINEWNNIKKPQIFIHDVAIEGWQLFDIRGIKNPAKLPEGVKQAENHWIVFNEENVDFIKQYANGGQVSYVPALEDAIKTNMSEDPIILADLPPSKELLAGLLQGKQPGRIYALFYKQDSDFFSTMPNRDHFKWFYAFLAKKGPFDLKKHGNDLAKHKGWSRDSIDFISTVFFELDFVTIKSGVISLQNTANKRDLADSQTYRQKQASYELESDLLYSSYGQLKSWFDEVISGSVESEEEMGKNGLETIHYNR</sequence>
<dbReference type="InterPro" id="IPR004610">
    <property type="entry name" value="RecJ"/>
</dbReference>
<evidence type="ECO:0000259" key="6">
    <source>
        <dbReference type="Pfam" id="PF01368"/>
    </source>
</evidence>
<dbReference type="SUPFAM" id="SSF64182">
    <property type="entry name" value="DHH phosphoesterases"/>
    <property type="match status" value="1"/>
</dbReference>
<evidence type="ECO:0000259" key="9">
    <source>
        <dbReference type="Pfam" id="PF17768"/>
    </source>
</evidence>
<keyword evidence="11" id="KW-1185">Reference proteome</keyword>
<dbReference type="InterPro" id="IPR001667">
    <property type="entry name" value="DDH_dom"/>
</dbReference>
<feature type="domain" description="DDH" evidence="6">
    <location>
        <begin position="82"/>
        <end position="226"/>
    </location>
</feature>
<feature type="domain" description="RecJ OB" evidence="9">
    <location>
        <begin position="456"/>
        <end position="561"/>
    </location>
</feature>
<dbReference type="Pfam" id="PF10141">
    <property type="entry name" value="ssDNA-exonuc_C"/>
    <property type="match status" value="1"/>
</dbReference>
<evidence type="ECO:0000259" key="8">
    <source>
        <dbReference type="Pfam" id="PF10141"/>
    </source>
</evidence>
<dbReference type="InterPro" id="IPR018779">
    <property type="entry name" value="RecJ_C"/>
</dbReference>
<comment type="similarity">
    <text evidence="1">Belongs to the RecJ family.</text>
</comment>
<dbReference type="AlphaFoldDB" id="A0A7V7RNG2"/>
<name>A0A7V7RNG2_9BACI</name>
<reference evidence="10 11" key="1">
    <citation type="journal article" date="2014" name="Arch. Microbiol.">
        <title>Bacillus mesophilum sp. nov., strain IITR-54T, a novel 4-chlorobiphenyl dechlorinating bacterium.</title>
        <authorList>
            <person name="Manickam N."/>
            <person name="Singh N.K."/>
            <person name="Bajaj A."/>
            <person name="Kumar R.M."/>
            <person name="Kaur G."/>
            <person name="Kaur N."/>
            <person name="Bala M."/>
            <person name="Kumar A."/>
            <person name="Mayilraj S."/>
        </authorList>
    </citation>
    <scope>NUCLEOTIDE SEQUENCE [LARGE SCALE GENOMIC DNA]</scope>
    <source>
        <strain evidence="10 11">IITR-54</strain>
    </source>
</reference>
<dbReference type="GO" id="GO:0006310">
    <property type="term" value="P:DNA recombination"/>
    <property type="evidence" value="ECO:0007669"/>
    <property type="project" value="InterPro"/>
</dbReference>
<evidence type="ECO:0000256" key="4">
    <source>
        <dbReference type="ARBA" id="ARBA00022801"/>
    </source>
</evidence>
<gene>
    <name evidence="10" type="primary">recJ</name>
    <name evidence="10" type="ORF">F7732_08150</name>
</gene>
<dbReference type="Pfam" id="PF17768">
    <property type="entry name" value="RecJ_OB"/>
    <property type="match status" value="1"/>
</dbReference>
<evidence type="ECO:0000256" key="3">
    <source>
        <dbReference type="ARBA" id="ARBA00022722"/>
    </source>
</evidence>
<dbReference type="PANTHER" id="PTHR30255:SF2">
    <property type="entry name" value="SINGLE-STRANDED-DNA-SPECIFIC EXONUCLEASE RECJ"/>
    <property type="match status" value="1"/>
</dbReference>
<dbReference type="NCBIfam" id="TIGR00644">
    <property type="entry name" value="recJ"/>
    <property type="match status" value="1"/>
</dbReference>
<dbReference type="RefSeq" id="WP_151573395.1">
    <property type="nucleotide sequence ID" value="NZ_WBOT01000002.1"/>
</dbReference>
<feature type="domain" description="DHHA1" evidence="7">
    <location>
        <begin position="346"/>
        <end position="441"/>
    </location>
</feature>
<dbReference type="Gene3D" id="3.90.1640.30">
    <property type="match status" value="1"/>
</dbReference>
<proteinExistence type="inferred from homology"/>
<evidence type="ECO:0000256" key="2">
    <source>
        <dbReference type="ARBA" id="ARBA00019841"/>
    </source>
</evidence>
<dbReference type="Pfam" id="PF02272">
    <property type="entry name" value="DHHA1"/>
    <property type="match status" value="1"/>
</dbReference>